<keyword evidence="4" id="KW-0255">Endonuclease</keyword>
<dbReference type="EMBL" id="DAAFWD010000010">
    <property type="protein sequence ID" value="HAB1714273.1"/>
    <property type="molecule type" value="Genomic_DNA"/>
</dbReference>
<gene>
    <name evidence="3" type="ORF">B7M84_19940</name>
    <name evidence="2" type="ORF">EUR47_20710</name>
    <name evidence="7" type="ORF">G4X31_004481</name>
    <name evidence="6" type="ORF">GB096_17060</name>
    <name evidence="5" type="ORF">GBV43_22695</name>
    <name evidence="4" type="ORF">GBY02_17145</name>
</gene>
<dbReference type="EMBL" id="DAAGYQ010000011">
    <property type="protein sequence ID" value="HAB5094225.1"/>
    <property type="molecule type" value="Genomic_DNA"/>
</dbReference>
<reference evidence="4" key="3">
    <citation type="submission" date="2019-10" db="EMBL/GenBank/DDBJ databases">
        <authorList>
            <consortium name="NCBI Pathogen Detection Project"/>
        </authorList>
    </citation>
    <scope>NUCLEOTIDE SEQUENCE</scope>
    <source>
        <strain evidence="4">Salmonella enterica</strain>
    </source>
</reference>
<evidence type="ECO:0000313" key="4">
    <source>
        <dbReference type="EMBL" id="HAB1714273.1"/>
    </source>
</evidence>
<evidence type="ECO:0000313" key="3">
    <source>
        <dbReference type="EMBL" id="EDG3715015.1"/>
    </source>
</evidence>
<dbReference type="AlphaFoldDB" id="A0A5X0DPC0"/>
<evidence type="ECO:0000313" key="5">
    <source>
        <dbReference type="EMBL" id="HAB3742000.1"/>
    </source>
</evidence>
<protein>
    <submittedName>
        <fullName evidence="4">Endonuclease</fullName>
    </submittedName>
    <submittedName>
        <fullName evidence="7">Z1 domain-containing protein</fullName>
    </submittedName>
</protein>
<evidence type="ECO:0000313" key="2">
    <source>
        <dbReference type="EMBL" id="ECB0112550.1"/>
    </source>
</evidence>
<evidence type="ECO:0000259" key="1">
    <source>
        <dbReference type="Pfam" id="PF10593"/>
    </source>
</evidence>
<dbReference type="EMBL" id="DAAGNA010000132">
    <property type="protein sequence ID" value="HAB3742000.1"/>
    <property type="molecule type" value="Genomic_DNA"/>
</dbReference>
<keyword evidence="4" id="KW-0378">Hydrolase</keyword>
<organism evidence="4">
    <name type="scientific">Salmonella derby</name>
    <dbReference type="NCBI Taxonomy" id="28144"/>
    <lineage>
        <taxon>Bacteria</taxon>
        <taxon>Pseudomonadati</taxon>
        <taxon>Pseudomonadota</taxon>
        <taxon>Gammaproteobacteria</taxon>
        <taxon>Enterobacterales</taxon>
        <taxon>Enterobacteriaceae</taxon>
        <taxon>Salmonella</taxon>
    </lineage>
</organism>
<dbReference type="Pfam" id="PF10593">
    <property type="entry name" value="Z1"/>
    <property type="match status" value="1"/>
</dbReference>
<evidence type="ECO:0000313" key="7">
    <source>
        <dbReference type="EMBL" id="HAE9595050.1"/>
    </source>
</evidence>
<comment type="caution">
    <text evidence="4">The sequence shown here is derived from an EMBL/GenBank/DDBJ whole genome shotgun (WGS) entry which is preliminary data.</text>
</comment>
<dbReference type="RefSeq" id="WP_080111084.1">
    <property type="nucleotide sequence ID" value="NZ_CBDGJQ010000010.1"/>
</dbReference>
<reference evidence="4" key="1">
    <citation type="journal article" date="2018" name="Genome Biol.">
        <title>SKESA: strategic k-mer extension for scrupulous assemblies.</title>
        <authorList>
            <person name="Souvorov A."/>
            <person name="Agarwala R."/>
            <person name="Lipman D.J."/>
        </authorList>
    </citation>
    <scope>NUCLEOTIDE SEQUENCE</scope>
    <source>
        <strain evidence="4">Salmonella enterica</strain>
    </source>
</reference>
<dbReference type="Gene3D" id="3.40.50.300">
    <property type="entry name" value="P-loop containing nucleotide triphosphate hydrolases"/>
    <property type="match status" value="1"/>
</dbReference>
<dbReference type="EMBL" id="DAATPR010000093">
    <property type="protein sequence ID" value="HAE9595050.1"/>
    <property type="molecule type" value="Genomic_DNA"/>
</dbReference>
<dbReference type="InterPro" id="IPR027417">
    <property type="entry name" value="P-loop_NTPase"/>
</dbReference>
<feature type="domain" description="Putative endonuclease Z1" evidence="1">
    <location>
        <begin position="418"/>
        <end position="655"/>
    </location>
</feature>
<evidence type="ECO:0000313" key="6">
    <source>
        <dbReference type="EMBL" id="HAB5094225.1"/>
    </source>
</evidence>
<reference evidence="2" key="2">
    <citation type="submission" date="2019-01" db="EMBL/GenBank/DDBJ databases">
        <authorList>
            <person name="Ashton P.M."/>
            <person name="Dallman T."/>
            <person name="Nair S."/>
            <person name="De Pinna E."/>
            <person name="Peters T."/>
            <person name="Grant K."/>
        </authorList>
    </citation>
    <scope>NUCLEOTIDE SEQUENCE</scope>
    <source>
        <strain evidence="3">304435</strain>
        <strain evidence="2">620480</strain>
    </source>
</reference>
<dbReference type="GO" id="GO:0004519">
    <property type="term" value="F:endonuclease activity"/>
    <property type="evidence" value="ECO:0007669"/>
    <property type="project" value="UniProtKB-KW"/>
</dbReference>
<accession>A0A5X0DPC0</accession>
<dbReference type="InterPro" id="IPR018310">
    <property type="entry name" value="Put_endonuclease_Z1-dom"/>
</dbReference>
<sequence>MTTTNMEQLEGIISTSINRGFPEEPPTESEFEEKALELRQSLQNVFNVSDLEFEAIKRRLKAKIVIQMDVGVAILDNKKPHQSWLPARRAELDFFFWQRYKRYLEEVKGWNPRVTGNLERVSDEIVDLLGNPKSEMPFQRRGLVLGDVQSGKTANYTAICNKAADTGYNVIIVLAGTMENLRQQTQERLDAEFSGRKSEYLLDPKRDAKNYSVGVGVGRYGLDKRIESFTSVIKDFDKNILSQLSLSLDNVSATVVFVIKKNKNILNNLIRWLQTNNTDNGSVIKKSLLLIDDEADNASVNTNVPEKDPTAINKSIRKLLKLFHQASYLGITATPYANIFIDPEDEDEMAGDDLFPRDFIYALSPPTNYIGAKEIFGDEEEIPAQYKDVLNPIDSIEMDAFLPFSHKKWHVVTELPPSMKESIAYFLLINGIRDIRGDIRKHRTMMIHVSRFTDIQNQIRDLVTTWVLQIRSDLQNYASLSEEKSSQINGINYLKKIWEKYGLSEKASKGTLPITWHHFLSEYLFKAVAPIDVRAVNQKSGATGLNYFSHKDDGLRVIAVGGNSLSRGLTLEGLCVSYFYRRSQMYDTLLQMGRWFGYRPDYDDLFKIWISKEAIDWYGYITAAAEELKLEIARMKYANLTPMDFGLKVRQDPASLIVTARNKMRSATPVSRPITISGRLLETPRLKSDQMSLKLNEKVFKDFISQLPEIGKRIPRDDARFFWSDVSKDEIELLLREFKTHPWQLNFQGVAIADFIRDNENIGNWDVFIAEGSGDEFYKLSCGDEVLEIKPESRAVKATSTQISISGTKVRVGAGGAAKIGLSDSEKEIAENNFRKIKPNARHIPDKAYLEIQRKPILILHVISVDKNAKDNNGNLRSQIEADVNVPEHIFALGIGIPSNGEGKTARYMVNIVEFRSFYDFDEDEDE</sequence>
<dbReference type="EMBL" id="AAHWEW010000023">
    <property type="protein sequence ID" value="ECB0112550.1"/>
    <property type="molecule type" value="Genomic_DNA"/>
</dbReference>
<dbReference type="EMBL" id="AAMDYK010000020">
    <property type="protein sequence ID" value="EDG3715015.1"/>
    <property type="molecule type" value="Genomic_DNA"/>
</dbReference>
<proteinExistence type="predicted"/>
<keyword evidence="4" id="KW-0540">Nuclease</keyword>
<dbReference type="SUPFAM" id="SSF52540">
    <property type="entry name" value="P-loop containing nucleoside triphosphate hydrolases"/>
    <property type="match status" value="1"/>
</dbReference>
<name>A0A5X0DPC0_SALDE</name>